<evidence type="ECO:0000313" key="3">
    <source>
        <dbReference type="Proteomes" id="UP000629098"/>
    </source>
</evidence>
<reference evidence="2" key="1">
    <citation type="submission" date="2020-09" db="EMBL/GenBank/DDBJ databases">
        <title>Iningainema tapete sp. nov. (Scytonemataceae, Cyanobacteria) from greenhouses in central Florida (USA) produces two types of nodularin with biosynthetic potential for microcystin-LR and anabaenopeptins.</title>
        <authorList>
            <person name="Berthold D.E."/>
            <person name="Lefler F.W."/>
            <person name="Huang I.-S."/>
            <person name="Abdulla H."/>
            <person name="Zimba P.V."/>
            <person name="Laughinghouse H.D. IV."/>
        </authorList>
    </citation>
    <scope>NUCLEOTIDE SEQUENCE</scope>
    <source>
        <strain evidence="2">BLCCT55</strain>
    </source>
</reference>
<keyword evidence="3" id="KW-1185">Reference proteome</keyword>
<proteinExistence type="predicted"/>
<gene>
    <name evidence="2" type="ORF">ICL16_10665</name>
</gene>
<organism evidence="2 3">
    <name type="scientific">Iningainema tapete BLCC-T55</name>
    <dbReference type="NCBI Taxonomy" id="2748662"/>
    <lineage>
        <taxon>Bacteria</taxon>
        <taxon>Bacillati</taxon>
        <taxon>Cyanobacteriota</taxon>
        <taxon>Cyanophyceae</taxon>
        <taxon>Nostocales</taxon>
        <taxon>Scytonemataceae</taxon>
        <taxon>Iningainema tapete</taxon>
    </lineage>
</organism>
<feature type="compositionally biased region" description="Basic and acidic residues" evidence="1">
    <location>
        <begin position="30"/>
        <end position="39"/>
    </location>
</feature>
<accession>A0A8J6XHU1</accession>
<comment type="caution">
    <text evidence="2">The sequence shown here is derived from an EMBL/GenBank/DDBJ whole genome shotgun (WGS) entry which is preliminary data.</text>
</comment>
<protein>
    <submittedName>
        <fullName evidence="2">Uncharacterized protein</fullName>
    </submittedName>
</protein>
<dbReference type="Proteomes" id="UP000629098">
    <property type="component" value="Unassembled WGS sequence"/>
</dbReference>
<feature type="region of interest" description="Disordered" evidence="1">
    <location>
        <begin position="28"/>
        <end position="49"/>
    </location>
</feature>
<evidence type="ECO:0000256" key="1">
    <source>
        <dbReference type="SAM" id="MobiDB-lite"/>
    </source>
</evidence>
<sequence length="49" mass="5254">MVQALHNQGLVYADSNQNAVFGMRSLAGETTEHSCEEPGGKTTPSWDTS</sequence>
<dbReference type="AlphaFoldDB" id="A0A8J6XHU1"/>
<evidence type="ECO:0000313" key="2">
    <source>
        <dbReference type="EMBL" id="MBD2772526.1"/>
    </source>
</evidence>
<dbReference type="EMBL" id="JACXAE010000040">
    <property type="protein sequence ID" value="MBD2772526.1"/>
    <property type="molecule type" value="Genomic_DNA"/>
</dbReference>
<dbReference type="RefSeq" id="WP_190827201.1">
    <property type="nucleotide sequence ID" value="NZ_CAWPPI010000040.1"/>
</dbReference>
<name>A0A8J6XHU1_9CYAN</name>